<reference evidence="2" key="2">
    <citation type="submission" date="2025-08" db="UniProtKB">
        <authorList>
            <consortium name="RefSeq"/>
        </authorList>
    </citation>
    <scope>IDENTIFICATION</scope>
    <source>
        <tissue evidence="2">Leaf</tissue>
    </source>
</reference>
<name>A0AC58RNT3_TOBAC</name>
<protein>
    <submittedName>
        <fullName evidence="2">Uncharacterized protein LOC142161969</fullName>
    </submittedName>
</protein>
<dbReference type="RefSeq" id="XP_075074363.1">
    <property type="nucleotide sequence ID" value="XM_075218262.1"/>
</dbReference>
<keyword evidence="1" id="KW-1185">Reference proteome</keyword>
<evidence type="ECO:0000313" key="1">
    <source>
        <dbReference type="Proteomes" id="UP000790787"/>
    </source>
</evidence>
<organism evidence="1 2">
    <name type="scientific">Nicotiana tabacum</name>
    <name type="common">Common tobacco</name>
    <dbReference type="NCBI Taxonomy" id="4097"/>
    <lineage>
        <taxon>Eukaryota</taxon>
        <taxon>Viridiplantae</taxon>
        <taxon>Streptophyta</taxon>
        <taxon>Embryophyta</taxon>
        <taxon>Tracheophyta</taxon>
        <taxon>Spermatophyta</taxon>
        <taxon>Magnoliopsida</taxon>
        <taxon>eudicotyledons</taxon>
        <taxon>Gunneridae</taxon>
        <taxon>Pentapetalae</taxon>
        <taxon>asterids</taxon>
        <taxon>lamiids</taxon>
        <taxon>Solanales</taxon>
        <taxon>Solanaceae</taxon>
        <taxon>Nicotianoideae</taxon>
        <taxon>Nicotianeae</taxon>
        <taxon>Nicotiana</taxon>
    </lineage>
</organism>
<dbReference type="Proteomes" id="UP000790787">
    <property type="component" value="Chromosome 7"/>
</dbReference>
<reference evidence="1" key="1">
    <citation type="journal article" date="2014" name="Nat. Commun.">
        <title>The tobacco genome sequence and its comparison with those of tomato and potato.</title>
        <authorList>
            <person name="Sierro N."/>
            <person name="Battey J.N."/>
            <person name="Ouadi S."/>
            <person name="Bakaher N."/>
            <person name="Bovet L."/>
            <person name="Willig A."/>
            <person name="Goepfert S."/>
            <person name="Peitsch M.C."/>
            <person name="Ivanov N.V."/>
        </authorList>
    </citation>
    <scope>NUCLEOTIDE SEQUENCE [LARGE SCALE GENOMIC DNA]</scope>
</reference>
<evidence type="ECO:0000313" key="2">
    <source>
        <dbReference type="RefSeq" id="XP_075074363.1"/>
    </source>
</evidence>
<sequence>MDAVIRQIVEEIKQDIIEAFELKLDELIDKYDRELEEINNKLDTLMMYARFDNLADEDVCPSGKYMMDKSWIFIKNRALPQYLNGVEQFLNFAFSNSNVGVRIQCSCIRCNNIFWKTREEVKTDLLRRGIDSTYDRWIYHGESDSSSDDGTNVGTDSDIGNDDASTFEMLHDLYRGIPSHSHEFDKNSESSSEESNTEDKIFYRLLKDAEQKLYPDCEKFSKLSFVMRFFQMKCLHGWSNTSFDSLLKLLSDVLPKGNMLPNSIYEVQKIIKGLGLDYVKIDACVNNCILYRKEYADLEQCPKCGEKRWMVRKGEHTDEEVASENSNKRNKGISRKILRYFPIIPRLQRLFMIKRTAEDMRWHKNKKVDDGILRHPADSLAWKNFDEKYPSFASDPRNVRLGLASDGFNPFGSMSNAYRPGMDIDVYLQPLVDDLKTLWESGIETYDAFMKQIFFLRASLLWTINDFPAYGILSGWSTKELYVEKLYQLDKSIRVTICKLERVFLPTFFDVMVHLAIHLAMEAKLGGPVQFRWMYYIERQHLEILRNENTRNVFKRHKEEFPLWFEKKVVQLKENGDGRITSGLLALARRPDPRAYCHNGYIMNGFRFRTMKSELGLKTQNSGVVVKSDEHTGNVDYYGKIRKILEIQYLDNNSVILFQCDWFEVPTQGRSQSRGYKRDEYGFICVNVTRVHYTNDPFILGSQAQSVYYVKHDQNENWHAVVRVRPQNLFDLPEQEDETESYQLIDLIERGEVDLQIEPDNDVIKIQREDIDGVSVDAPSLSNEEEVDLEAFDESNHENGYDFNADEEYLSDEFDEIEDDDWL</sequence>
<proteinExistence type="predicted"/>
<accession>A0AC58RNT3</accession>
<gene>
    <name evidence="2" type="primary">LOC142161969</name>
</gene>